<dbReference type="PANTHER" id="PTHR11758">
    <property type="entry name" value="40S RIBOSOMAL PROTEIN S15A"/>
    <property type="match status" value="1"/>
</dbReference>
<dbReference type="InterPro" id="IPR000630">
    <property type="entry name" value="Ribosomal_uS8"/>
</dbReference>
<dbReference type="AlphaFoldDB" id="A0A518EWE4"/>
<sequence>MMTDPIADMLTRIRNANSIGRKTVDMPASRMRVGIANVLKDEGFIEDYSVEAGQPSSTLHVHLRYGIDGEKVIRSIIRVSKPGRRAYAGLKELKPVLRGQGINVLSTPKGVISDRKARELGVGGELLAEVY</sequence>
<accession>A0A518EWE4</accession>
<dbReference type="GO" id="GO:0006412">
    <property type="term" value="P:translation"/>
    <property type="evidence" value="ECO:0007669"/>
    <property type="project" value="UniProtKB-UniRule"/>
</dbReference>
<dbReference type="SUPFAM" id="SSF56047">
    <property type="entry name" value="Ribosomal protein S8"/>
    <property type="match status" value="1"/>
</dbReference>
<name>A0A518EWE4_9BACT</name>
<evidence type="ECO:0000313" key="10">
    <source>
        <dbReference type="EMBL" id="QDV08404.1"/>
    </source>
</evidence>
<evidence type="ECO:0000313" key="11">
    <source>
        <dbReference type="Proteomes" id="UP000320390"/>
    </source>
</evidence>
<dbReference type="GO" id="GO:0005737">
    <property type="term" value="C:cytoplasm"/>
    <property type="evidence" value="ECO:0007669"/>
    <property type="project" value="UniProtKB-ARBA"/>
</dbReference>
<dbReference type="InterPro" id="IPR047863">
    <property type="entry name" value="Ribosomal_uS8_CS"/>
</dbReference>
<dbReference type="GO" id="GO:0019843">
    <property type="term" value="F:rRNA binding"/>
    <property type="evidence" value="ECO:0007669"/>
    <property type="project" value="UniProtKB-UniRule"/>
</dbReference>
<evidence type="ECO:0000256" key="1">
    <source>
        <dbReference type="ARBA" id="ARBA00006471"/>
    </source>
</evidence>
<dbReference type="Proteomes" id="UP000320390">
    <property type="component" value="Chromosome"/>
</dbReference>
<dbReference type="HAMAP" id="MF_01302_B">
    <property type="entry name" value="Ribosomal_uS8_B"/>
    <property type="match status" value="1"/>
</dbReference>
<evidence type="ECO:0000256" key="9">
    <source>
        <dbReference type="RuleBase" id="RU003660"/>
    </source>
</evidence>
<evidence type="ECO:0000256" key="4">
    <source>
        <dbReference type="ARBA" id="ARBA00022980"/>
    </source>
</evidence>
<comment type="subunit">
    <text evidence="7 8">Part of the 30S ribosomal subunit. Contacts proteins S5 and S12.</text>
</comment>
<dbReference type="NCBIfam" id="NF001109">
    <property type="entry name" value="PRK00136.1"/>
    <property type="match status" value="1"/>
</dbReference>
<dbReference type="GO" id="GO:0003735">
    <property type="term" value="F:structural constituent of ribosome"/>
    <property type="evidence" value="ECO:0007669"/>
    <property type="project" value="InterPro"/>
</dbReference>
<keyword evidence="5 8" id="KW-0687">Ribonucleoprotein</keyword>
<dbReference type="FunFam" id="3.30.1490.10:FF:000001">
    <property type="entry name" value="30S ribosomal protein S8"/>
    <property type="match status" value="1"/>
</dbReference>
<evidence type="ECO:0000256" key="7">
    <source>
        <dbReference type="ARBA" id="ARBA00046740"/>
    </source>
</evidence>
<evidence type="ECO:0000256" key="5">
    <source>
        <dbReference type="ARBA" id="ARBA00023274"/>
    </source>
</evidence>
<dbReference type="RefSeq" id="WP_145201005.1">
    <property type="nucleotide sequence ID" value="NZ_CP036434.1"/>
</dbReference>
<reference evidence="10 11" key="1">
    <citation type="submission" date="2019-02" db="EMBL/GenBank/DDBJ databases">
        <title>Deep-cultivation of Planctomycetes and their phenomic and genomic characterization uncovers novel biology.</title>
        <authorList>
            <person name="Wiegand S."/>
            <person name="Jogler M."/>
            <person name="Boedeker C."/>
            <person name="Pinto D."/>
            <person name="Vollmers J."/>
            <person name="Rivas-Marin E."/>
            <person name="Kohn T."/>
            <person name="Peeters S.H."/>
            <person name="Heuer A."/>
            <person name="Rast P."/>
            <person name="Oberbeckmann S."/>
            <person name="Bunk B."/>
            <person name="Jeske O."/>
            <person name="Meyerdierks A."/>
            <person name="Storesund J.E."/>
            <person name="Kallscheuer N."/>
            <person name="Luecker S."/>
            <person name="Lage O.M."/>
            <person name="Pohl T."/>
            <person name="Merkel B.J."/>
            <person name="Hornburger P."/>
            <person name="Mueller R.-W."/>
            <person name="Bruemmer F."/>
            <person name="Labrenz M."/>
            <person name="Spormann A.M."/>
            <person name="Op den Camp H."/>
            <person name="Overmann J."/>
            <person name="Amann R."/>
            <person name="Jetten M.S.M."/>
            <person name="Mascher T."/>
            <person name="Medema M.H."/>
            <person name="Devos D.P."/>
            <person name="Kaster A.-K."/>
            <person name="Ovreas L."/>
            <person name="Rohde M."/>
            <person name="Galperin M.Y."/>
            <person name="Jogler C."/>
        </authorList>
    </citation>
    <scope>NUCLEOTIDE SEQUENCE [LARGE SCALE GENOMIC DNA]</scope>
    <source>
        <strain evidence="10 11">Poly30</strain>
    </source>
</reference>
<keyword evidence="2 8" id="KW-0699">rRNA-binding</keyword>
<gene>
    <name evidence="8 10" type="primary">rpsH</name>
    <name evidence="10" type="ORF">Poly30_39470</name>
</gene>
<protein>
    <recommendedName>
        <fullName evidence="6 8">Small ribosomal subunit protein uS8</fullName>
    </recommendedName>
</protein>
<evidence type="ECO:0000256" key="3">
    <source>
        <dbReference type="ARBA" id="ARBA00022884"/>
    </source>
</evidence>
<dbReference type="InterPro" id="IPR035987">
    <property type="entry name" value="Ribosomal_uS8_sf"/>
</dbReference>
<evidence type="ECO:0000256" key="2">
    <source>
        <dbReference type="ARBA" id="ARBA00022730"/>
    </source>
</evidence>
<comment type="function">
    <text evidence="8">One of the primary rRNA binding proteins, it binds directly to 16S rRNA central domain where it helps coordinate assembly of the platform of the 30S subunit.</text>
</comment>
<dbReference type="EMBL" id="CP036434">
    <property type="protein sequence ID" value="QDV08404.1"/>
    <property type="molecule type" value="Genomic_DNA"/>
</dbReference>
<dbReference type="OrthoDB" id="9802617at2"/>
<keyword evidence="3 8" id="KW-0694">RNA-binding</keyword>
<keyword evidence="4 8" id="KW-0689">Ribosomal protein</keyword>
<dbReference type="Pfam" id="PF00410">
    <property type="entry name" value="Ribosomal_S8"/>
    <property type="match status" value="1"/>
</dbReference>
<dbReference type="PROSITE" id="PS00053">
    <property type="entry name" value="RIBOSOMAL_S8"/>
    <property type="match status" value="1"/>
</dbReference>
<organism evidence="10 11">
    <name type="scientific">Saltatorellus ferox</name>
    <dbReference type="NCBI Taxonomy" id="2528018"/>
    <lineage>
        <taxon>Bacteria</taxon>
        <taxon>Pseudomonadati</taxon>
        <taxon>Planctomycetota</taxon>
        <taxon>Planctomycetia</taxon>
        <taxon>Planctomycetia incertae sedis</taxon>
        <taxon>Saltatorellus</taxon>
    </lineage>
</organism>
<dbReference type="Gene3D" id="3.30.1490.10">
    <property type="match status" value="1"/>
</dbReference>
<dbReference type="GO" id="GO:0005840">
    <property type="term" value="C:ribosome"/>
    <property type="evidence" value="ECO:0007669"/>
    <property type="project" value="UniProtKB-KW"/>
</dbReference>
<dbReference type="GO" id="GO:1990904">
    <property type="term" value="C:ribonucleoprotein complex"/>
    <property type="evidence" value="ECO:0007669"/>
    <property type="project" value="UniProtKB-KW"/>
</dbReference>
<keyword evidence="11" id="KW-1185">Reference proteome</keyword>
<dbReference type="Gene3D" id="3.30.1370.30">
    <property type="match status" value="1"/>
</dbReference>
<evidence type="ECO:0000256" key="6">
    <source>
        <dbReference type="ARBA" id="ARBA00035258"/>
    </source>
</evidence>
<evidence type="ECO:0000256" key="8">
    <source>
        <dbReference type="HAMAP-Rule" id="MF_01302"/>
    </source>
</evidence>
<proteinExistence type="inferred from homology"/>
<dbReference type="FunFam" id="3.30.1370.30:FF:000002">
    <property type="entry name" value="30S ribosomal protein S8"/>
    <property type="match status" value="1"/>
</dbReference>
<comment type="similarity">
    <text evidence="1 8 9">Belongs to the universal ribosomal protein uS8 family.</text>
</comment>